<dbReference type="GO" id="GO:0046872">
    <property type="term" value="F:metal ion binding"/>
    <property type="evidence" value="ECO:0007669"/>
    <property type="project" value="UniProtKB-KW"/>
</dbReference>
<dbReference type="EMBL" id="LTAN01000008">
    <property type="protein sequence ID" value="OBR04596.1"/>
    <property type="molecule type" value="Genomic_DNA"/>
</dbReference>
<dbReference type="GO" id="GO:0043386">
    <property type="term" value="P:mycotoxin biosynthetic process"/>
    <property type="evidence" value="ECO:0007669"/>
    <property type="project" value="UniProtKB-ARBA"/>
</dbReference>
<dbReference type="SFLD" id="SFLDS00005">
    <property type="entry name" value="Isoprenoid_Synthase_Type_I"/>
    <property type="match status" value="1"/>
</dbReference>
<dbReference type="InterPro" id="IPR000092">
    <property type="entry name" value="Polyprenyl_synt"/>
</dbReference>
<organism evidence="5 6">
    <name type="scientific">Colletotrichum higginsianum (strain IMI 349063)</name>
    <name type="common">Crucifer anthracnose fungus</name>
    <dbReference type="NCBI Taxonomy" id="759273"/>
    <lineage>
        <taxon>Eukaryota</taxon>
        <taxon>Fungi</taxon>
        <taxon>Dikarya</taxon>
        <taxon>Ascomycota</taxon>
        <taxon>Pezizomycotina</taxon>
        <taxon>Sordariomycetes</taxon>
        <taxon>Hypocreomycetidae</taxon>
        <taxon>Glomerellales</taxon>
        <taxon>Glomerellaceae</taxon>
        <taxon>Colletotrichum</taxon>
        <taxon>Colletotrichum destructivum species complex</taxon>
    </lineage>
</organism>
<keyword evidence="3" id="KW-0460">Magnesium</keyword>
<dbReference type="Pfam" id="PF19086">
    <property type="entry name" value="Terpene_syn_C_2"/>
    <property type="match status" value="1"/>
</dbReference>
<dbReference type="GO" id="GO:0008299">
    <property type="term" value="P:isoprenoid biosynthetic process"/>
    <property type="evidence" value="ECO:0007669"/>
    <property type="project" value="InterPro"/>
</dbReference>
<protein>
    <submittedName>
        <fullName evidence="5">Fusicoccadiene synthase</fullName>
    </submittedName>
</protein>
<dbReference type="PANTHER" id="PTHR12001:SF72">
    <property type="entry name" value="THIJ_PFPI FAMILY PROTEIN (AFU_ORTHOLOGUE AFUA_3G01210)-RELATED"/>
    <property type="match status" value="1"/>
</dbReference>
<feature type="region of interest" description="Disordered" evidence="4">
    <location>
        <begin position="348"/>
        <end position="370"/>
    </location>
</feature>
<accession>A0A1B7XXV7</accession>
<dbReference type="PROSITE" id="PS00444">
    <property type="entry name" value="POLYPRENYL_SYNTHASE_2"/>
    <property type="match status" value="1"/>
</dbReference>
<gene>
    <name evidence="5" type="ORF">CH63R_11299</name>
</gene>
<dbReference type="PANTHER" id="PTHR12001">
    <property type="entry name" value="GERANYLGERANYL PYROPHOSPHATE SYNTHASE"/>
    <property type="match status" value="1"/>
</dbReference>
<reference evidence="6" key="1">
    <citation type="journal article" date="2017" name="BMC Genomics">
        <title>Gapless genome assembly of Colletotrichum higginsianum reveals chromosome structure and association of transposable elements with secondary metabolite gene clusters.</title>
        <authorList>
            <person name="Dallery J.-F."/>
            <person name="Lapalu N."/>
            <person name="Zampounis A."/>
            <person name="Pigne S."/>
            <person name="Luyten I."/>
            <person name="Amselem J."/>
            <person name="Wittenberg A.H.J."/>
            <person name="Zhou S."/>
            <person name="de Queiroz M.V."/>
            <person name="Robin G.P."/>
            <person name="Auger A."/>
            <person name="Hainaut M."/>
            <person name="Henrissat B."/>
            <person name="Kim K.-T."/>
            <person name="Lee Y.-H."/>
            <person name="Lespinet O."/>
            <person name="Schwartz D.C."/>
            <person name="Thon M.R."/>
            <person name="O'Connell R.J."/>
        </authorList>
    </citation>
    <scope>NUCLEOTIDE SEQUENCE [LARGE SCALE GENOMIC DNA]</scope>
    <source>
        <strain evidence="6">IMI 349063</strain>
    </source>
</reference>
<evidence type="ECO:0000256" key="2">
    <source>
        <dbReference type="ARBA" id="ARBA00022723"/>
    </source>
</evidence>
<evidence type="ECO:0000256" key="3">
    <source>
        <dbReference type="ARBA" id="ARBA00022842"/>
    </source>
</evidence>
<dbReference type="AlphaFoldDB" id="A0A1B7XXV7"/>
<evidence type="ECO:0000313" key="5">
    <source>
        <dbReference type="EMBL" id="OBR04596.1"/>
    </source>
</evidence>
<dbReference type="SUPFAM" id="SSF48576">
    <property type="entry name" value="Terpenoid synthases"/>
    <property type="match status" value="2"/>
</dbReference>
<feature type="compositionally biased region" description="Low complexity" evidence="4">
    <location>
        <begin position="348"/>
        <end position="366"/>
    </location>
</feature>
<proteinExistence type="predicted"/>
<keyword evidence="2" id="KW-0479">Metal-binding</keyword>
<dbReference type="InterPro" id="IPR008949">
    <property type="entry name" value="Isoprenoid_synthase_dom_sf"/>
</dbReference>
<dbReference type="GO" id="GO:0046165">
    <property type="term" value="P:alcohol biosynthetic process"/>
    <property type="evidence" value="ECO:0007669"/>
    <property type="project" value="UniProtKB-ARBA"/>
</dbReference>
<dbReference type="PROSITE" id="PS00723">
    <property type="entry name" value="POLYPRENYL_SYNTHASE_1"/>
    <property type="match status" value="1"/>
</dbReference>
<comment type="caution">
    <text evidence="5">The sequence shown here is derived from an EMBL/GenBank/DDBJ whole genome shotgun (WGS) entry which is preliminary data.</text>
</comment>
<dbReference type="OrthoDB" id="6921389at2759"/>
<dbReference type="GeneID" id="28870380"/>
<sequence length="715" mass="81388">MLSYSTVVDPVTYETEGLCDGIEVRISSFTDLEDRGAIRAHHDWNKYVEPCREYRGTLGPKYSFMSLTVPECLPDRLEVISYANEFAFLHDDVTDQVDFERGEVENNEMMNAFLEAAHTGSIDSSASEAARAGKKRIQSQLFLEMLSIDPECAKTTMKAWARFVEVGSSRKHETRFQTLDEYLPYRIMDVGEMFWYGVVTFGLSLRIPDHEMDLCRKLMAPAWIAVGLQNDLWSWPKERDAAEKQGKDHVINAIWVLMHEHKTNLEGAEQICRRLIKENVAKYLQIVKECRDDASLSEDLRKYIEAMKYSISGNVVWSLTCPRYNPQVPFNERQLRWMHEGVPELETSCSSPEAESVSSSSPVFSETHSKDGADLGDKVILERISSQSSFSTPPEMDDNEYQVKVGPQLAYEKEILEAPYKYIASLPSKGVRDRFIDALNNWLRVPHDTLEKILVVTRLLHNASLIMDDFQDDSPLRRGKVAAHTIFGPAQAINASTYTIVKAINQVAEFRSQSCVHETTACKSEKIMALFQGQAMDLFWTYNSRCPTMNEYYRMVDNKTGQLFSIVTRLMLDNHECISTKTSAALDKFTTLLGRYFQVRDDYQNLASADYTKQKGFCEDLDEGKYSVPLIYTLQTQPDNIQLISLLSTGKKTGTLTREQKECILEILEKSGGLAYTRVVLLRLHDQASAALKKLELSFGSSNPEMKVLLELLRI</sequence>
<evidence type="ECO:0000256" key="1">
    <source>
        <dbReference type="ARBA" id="ARBA00022679"/>
    </source>
</evidence>
<dbReference type="GO" id="GO:0004659">
    <property type="term" value="F:prenyltransferase activity"/>
    <property type="evidence" value="ECO:0007669"/>
    <property type="project" value="InterPro"/>
</dbReference>
<dbReference type="Proteomes" id="UP000092177">
    <property type="component" value="Chromosome 8"/>
</dbReference>
<name>A0A1B7XXV7_COLHI</name>
<keyword evidence="1" id="KW-0808">Transferase</keyword>
<dbReference type="InterPro" id="IPR033749">
    <property type="entry name" value="Polyprenyl_synt_CS"/>
</dbReference>
<evidence type="ECO:0000256" key="4">
    <source>
        <dbReference type="SAM" id="MobiDB-lite"/>
    </source>
</evidence>
<dbReference type="VEuPathDB" id="FungiDB:CH63R_11299"/>
<dbReference type="Pfam" id="PF00348">
    <property type="entry name" value="polyprenyl_synt"/>
    <property type="match status" value="1"/>
</dbReference>
<dbReference type="KEGG" id="chig:CH63R_11299"/>
<evidence type="ECO:0000313" key="6">
    <source>
        <dbReference type="Proteomes" id="UP000092177"/>
    </source>
</evidence>
<dbReference type="RefSeq" id="XP_018153114.1">
    <property type="nucleotide sequence ID" value="XM_018306273.1"/>
</dbReference>
<keyword evidence="6" id="KW-1185">Reference proteome</keyword>
<dbReference type="Gene3D" id="1.10.600.10">
    <property type="entry name" value="Farnesyl Diphosphate Synthase"/>
    <property type="match status" value="2"/>
</dbReference>